<comment type="similarity">
    <text evidence="1">Belongs to the HipA Ser/Thr kinase family.</text>
</comment>
<dbReference type="Pfam" id="PF13657">
    <property type="entry name" value="Couple_hipA"/>
    <property type="match status" value="1"/>
</dbReference>
<dbReference type="Proteomes" id="UP000182598">
    <property type="component" value="Unassembled WGS sequence"/>
</dbReference>
<sequence length="420" mass="47218">MTERRLNVFISSTLVGELVENKGLWLFKYAENWLNSPYAYPLAPYLPLRSAPHVDTGSYRPVQWLFDNLLPEEAARVLLARDLKTSTEDAFAMLEAIGAESAGALSLLAPQQNLAPGKYVPLSNDEISRRIRNLPRMPMNDRSRKRMSLAGAQHKMLVVSYQDQLFEPSGDYPSTHILKPEHSQPDLYPFTVRNEFFCMRLARLCGLEVPNVDIGYVPEAYYLVERFDREGEFPQLRRLHVLDGCQMLGLSAGAKYRLSTVDTLVKLQHLCRSKAKTALRLFRWVLFNFYIGNGDAHLKNLTFVFSPDGVELMPHYDFLSTLIYEPLGQHLDAELSQPLGSARYFGQVTLQDLLAVGEAFGLRGNVAAKEISLMAKQVSVHSASLIDEYASSTNHVGKSGELRMLRQIQHLAVGELTGLG</sequence>
<keyword evidence="7" id="KW-1185">Reference proteome</keyword>
<evidence type="ECO:0000256" key="1">
    <source>
        <dbReference type="ARBA" id="ARBA00010164"/>
    </source>
</evidence>
<dbReference type="AlphaFoldDB" id="A0A0K6H668"/>
<feature type="domain" description="HipA N-terminal subdomain 1" evidence="5">
    <location>
        <begin position="6"/>
        <end position="107"/>
    </location>
</feature>
<reference evidence="7" key="1">
    <citation type="submission" date="2015-08" db="EMBL/GenBank/DDBJ databases">
        <authorList>
            <person name="Varghese N."/>
        </authorList>
    </citation>
    <scope>NUCLEOTIDE SEQUENCE [LARGE SCALE GENOMIC DNA]</scope>
    <source>
        <strain evidence="7">DSM 27808</strain>
    </source>
</reference>
<evidence type="ECO:0000259" key="5">
    <source>
        <dbReference type="Pfam" id="PF13657"/>
    </source>
</evidence>
<accession>A0A0K6H668</accession>
<dbReference type="EMBL" id="CYHB01000004">
    <property type="protein sequence ID" value="CUA86481.1"/>
    <property type="molecule type" value="Genomic_DNA"/>
</dbReference>
<proteinExistence type="inferred from homology"/>
<organism evidence="6 7">
    <name type="scientific">Pseudidiomarina woesei</name>
    <dbReference type="NCBI Taxonomy" id="1381080"/>
    <lineage>
        <taxon>Bacteria</taxon>
        <taxon>Pseudomonadati</taxon>
        <taxon>Pseudomonadota</taxon>
        <taxon>Gammaproteobacteria</taxon>
        <taxon>Alteromonadales</taxon>
        <taxon>Idiomarinaceae</taxon>
        <taxon>Pseudidiomarina</taxon>
    </lineage>
</organism>
<dbReference type="InterPro" id="IPR017508">
    <property type="entry name" value="HipA_N1"/>
</dbReference>
<dbReference type="InterPro" id="IPR012893">
    <property type="entry name" value="HipA-like_C"/>
</dbReference>
<name>A0A0K6H668_9GAMM</name>
<dbReference type="OrthoDB" id="9805913at2"/>
<evidence type="ECO:0000313" key="6">
    <source>
        <dbReference type="EMBL" id="CUA86481.1"/>
    </source>
</evidence>
<dbReference type="Pfam" id="PF07804">
    <property type="entry name" value="HipA_C"/>
    <property type="match status" value="1"/>
</dbReference>
<dbReference type="GO" id="GO:0005829">
    <property type="term" value="C:cytosol"/>
    <property type="evidence" value="ECO:0007669"/>
    <property type="project" value="TreeGrafter"/>
</dbReference>
<keyword evidence="2" id="KW-0808">Transferase</keyword>
<gene>
    <name evidence="6" type="ORF">Ga0061064_1498</name>
</gene>
<evidence type="ECO:0000259" key="4">
    <source>
        <dbReference type="Pfam" id="PF07804"/>
    </source>
</evidence>
<evidence type="ECO:0000256" key="2">
    <source>
        <dbReference type="ARBA" id="ARBA00022679"/>
    </source>
</evidence>
<dbReference type="PANTHER" id="PTHR37419:SF1">
    <property type="entry name" value="SERINE_THREONINE-PROTEIN KINASE TOXIN HIPA"/>
    <property type="match status" value="1"/>
</dbReference>
<evidence type="ECO:0000256" key="3">
    <source>
        <dbReference type="ARBA" id="ARBA00022777"/>
    </source>
</evidence>
<dbReference type="InterPro" id="IPR052028">
    <property type="entry name" value="HipA_Ser/Thr_kinase"/>
</dbReference>
<protein>
    <submittedName>
        <fullName evidence="6">HipA N-terminal domain</fullName>
    </submittedName>
</protein>
<feature type="domain" description="HipA-like C-terminal" evidence="4">
    <location>
        <begin position="147"/>
        <end position="375"/>
    </location>
</feature>
<dbReference type="NCBIfam" id="TIGR03071">
    <property type="entry name" value="couple_hipA"/>
    <property type="match status" value="1"/>
</dbReference>
<dbReference type="GO" id="GO:0004674">
    <property type="term" value="F:protein serine/threonine kinase activity"/>
    <property type="evidence" value="ECO:0007669"/>
    <property type="project" value="TreeGrafter"/>
</dbReference>
<dbReference type="PANTHER" id="PTHR37419">
    <property type="entry name" value="SERINE/THREONINE-PROTEIN KINASE TOXIN HIPA"/>
    <property type="match status" value="1"/>
</dbReference>
<keyword evidence="3" id="KW-0418">Kinase</keyword>
<dbReference type="RefSeq" id="WP_055439163.1">
    <property type="nucleotide sequence ID" value="NZ_CYHB01000004.1"/>
</dbReference>
<dbReference type="Gene3D" id="1.10.1070.20">
    <property type="match status" value="1"/>
</dbReference>
<evidence type="ECO:0000313" key="7">
    <source>
        <dbReference type="Proteomes" id="UP000182598"/>
    </source>
</evidence>